<dbReference type="GO" id="GO:0005886">
    <property type="term" value="C:plasma membrane"/>
    <property type="evidence" value="ECO:0007669"/>
    <property type="project" value="TreeGrafter"/>
</dbReference>
<keyword evidence="3" id="KW-0472">Membrane</keyword>
<feature type="domain" description="HAMP" evidence="4">
    <location>
        <begin position="484"/>
        <end position="536"/>
    </location>
</feature>
<dbReference type="PANTHER" id="PTHR43531">
    <property type="entry name" value="PROTEIN ICFG"/>
    <property type="match status" value="1"/>
</dbReference>
<dbReference type="GO" id="GO:0006935">
    <property type="term" value="P:chemotaxis"/>
    <property type="evidence" value="ECO:0007669"/>
    <property type="project" value="UniProtKB-KW"/>
</dbReference>
<dbReference type="CDD" id="cd06225">
    <property type="entry name" value="HAMP"/>
    <property type="match status" value="1"/>
</dbReference>
<dbReference type="SUPFAM" id="SSF158472">
    <property type="entry name" value="HAMP domain-like"/>
    <property type="match status" value="1"/>
</dbReference>
<dbReference type="STRING" id="83767.SAMN05660652_04141"/>
<dbReference type="CDD" id="cd19411">
    <property type="entry name" value="MCP2201-like_sensor"/>
    <property type="match status" value="1"/>
</dbReference>
<protein>
    <submittedName>
        <fullName evidence="5">Sensor domain CHASE3-containing protein</fullName>
    </submittedName>
</protein>
<organism evidence="5 6">
    <name type="scientific">Propionivibrio dicarboxylicus</name>
    <dbReference type="NCBI Taxonomy" id="83767"/>
    <lineage>
        <taxon>Bacteria</taxon>
        <taxon>Pseudomonadati</taxon>
        <taxon>Pseudomonadota</taxon>
        <taxon>Betaproteobacteria</taxon>
        <taxon>Rhodocyclales</taxon>
        <taxon>Rhodocyclaceae</taxon>
        <taxon>Propionivibrio</taxon>
    </lineage>
</organism>
<keyword evidence="3" id="KW-0812">Transmembrane</keyword>
<reference evidence="5 6" key="1">
    <citation type="submission" date="2016-10" db="EMBL/GenBank/DDBJ databases">
        <authorList>
            <person name="de Groot N.N."/>
        </authorList>
    </citation>
    <scope>NUCLEOTIDE SEQUENCE [LARGE SCALE GENOMIC DNA]</scope>
    <source>
        <strain evidence="5 6">DSM 5885</strain>
    </source>
</reference>
<dbReference type="PANTHER" id="PTHR43531:SF11">
    <property type="entry name" value="METHYL-ACCEPTING CHEMOTAXIS PROTEIN 3"/>
    <property type="match status" value="1"/>
</dbReference>
<dbReference type="AlphaFoldDB" id="A0A1G8P000"/>
<dbReference type="Proteomes" id="UP000198607">
    <property type="component" value="Unassembled WGS sequence"/>
</dbReference>
<dbReference type="InterPro" id="IPR024478">
    <property type="entry name" value="HlyB_4HB_MCP"/>
</dbReference>
<feature type="transmembrane region" description="Helical" evidence="3">
    <location>
        <begin position="12"/>
        <end position="33"/>
    </location>
</feature>
<name>A0A1G8P000_9RHOO</name>
<dbReference type="RefSeq" id="WP_091940756.1">
    <property type="nucleotide sequence ID" value="NZ_FNCY01000042.1"/>
</dbReference>
<dbReference type="Pfam" id="PF12729">
    <property type="entry name" value="4HB_MCP_1"/>
    <property type="match status" value="1"/>
</dbReference>
<evidence type="ECO:0000256" key="2">
    <source>
        <dbReference type="ARBA" id="ARBA00029447"/>
    </source>
</evidence>
<evidence type="ECO:0000256" key="1">
    <source>
        <dbReference type="ARBA" id="ARBA00022500"/>
    </source>
</evidence>
<dbReference type="Gene3D" id="1.20.120.1530">
    <property type="match status" value="2"/>
</dbReference>
<proteinExistence type="inferred from homology"/>
<feature type="transmembrane region" description="Helical" evidence="3">
    <location>
        <begin position="190"/>
        <end position="210"/>
    </location>
</feature>
<keyword evidence="1" id="KW-0145">Chemotaxis</keyword>
<evidence type="ECO:0000313" key="5">
    <source>
        <dbReference type="EMBL" id="SDI85871.1"/>
    </source>
</evidence>
<dbReference type="Pfam" id="PF00672">
    <property type="entry name" value="HAMP"/>
    <property type="match status" value="1"/>
</dbReference>
<dbReference type="GO" id="GO:0007165">
    <property type="term" value="P:signal transduction"/>
    <property type="evidence" value="ECO:0007669"/>
    <property type="project" value="InterPro"/>
</dbReference>
<sequence length="550" mass="59952">MFNNMKIGTRLSIGFAFVVILLIVLSALSYRWLSTLNDELNNIVSDKFPKTVWANDVIDQVNIAARSSRNALLVKTKDEAQSELERVGGASKIINDRFEKLDKTIVSPEGKRRYEIVKEKRKVYAAEIASLTSLIAANKRDEATTQMLGSLRKAQNEYIDAIMKLIDYQTDLMNAAGKDADDLSNTAKRLILILSLGAILLTIGFAYWLIRSITVPTTQLVDAANKMAAGDFNFTLGVDRQDEVGQLAHAVENVQGSVRAMITDAALLSKAAVEGKLATRADASKHQGDFRAIVQGVNDTLDAVIGPLNVTAKYVDDISKGVIPPVITDNYNGDFNVIKTNLNNMVKMMSDLLAQTDIIIQGAANGELDKRANADLFVGGWNKLVVGVNATVTNIVDPLNVTADYVDKIAKGIIPPEITTDYKGQYNIIKGNLNNMVKMMNELLAQTDILIKGAAAGQLEKRANADLFVGGWNDLVTGVNNILNNVVPPIQDVRRVMAAMEQGDMTQTITRNYQGDFDELKRAINNTIAKLCETITQINTAADALTNAAS</sequence>
<dbReference type="InterPro" id="IPR003660">
    <property type="entry name" value="HAMP_dom"/>
</dbReference>
<evidence type="ECO:0000259" key="4">
    <source>
        <dbReference type="PROSITE" id="PS50885"/>
    </source>
</evidence>
<keyword evidence="6" id="KW-1185">Reference proteome</keyword>
<dbReference type="GO" id="GO:0004888">
    <property type="term" value="F:transmembrane signaling receptor activity"/>
    <property type="evidence" value="ECO:0007669"/>
    <property type="project" value="TreeGrafter"/>
</dbReference>
<keyword evidence="3" id="KW-1133">Transmembrane helix</keyword>
<gene>
    <name evidence="5" type="ORF">SAMN05660652_04141</name>
</gene>
<dbReference type="EMBL" id="FNCY01000042">
    <property type="protein sequence ID" value="SDI85871.1"/>
    <property type="molecule type" value="Genomic_DNA"/>
</dbReference>
<dbReference type="SMART" id="SM00304">
    <property type="entry name" value="HAMP"/>
    <property type="match status" value="4"/>
</dbReference>
<evidence type="ECO:0000313" key="6">
    <source>
        <dbReference type="Proteomes" id="UP000198607"/>
    </source>
</evidence>
<feature type="domain" description="HAMP" evidence="4">
    <location>
        <begin position="211"/>
        <end position="263"/>
    </location>
</feature>
<evidence type="ECO:0000256" key="3">
    <source>
        <dbReference type="SAM" id="Phobius"/>
    </source>
</evidence>
<dbReference type="InterPro" id="IPR047347">
    <property type="entry name" value="YvaQ-like_sensor"/>
</dbReference>
<feature type="non-terminal residue" evidence="5">
    <location>
        <position position="550"/>
    </location>
</feature>
<dbReference type="OrthoDB" id="9763018at2"/>
<dbReference type="InterPro" id="IPR051310">
    <property type="entry name" value="MCP_chemotaxis"/>
</dbReference>
<comment type="similarity">
    <text evidence="2">Belongs to the methyl-accepting chemotaxis (MCP) protein family.</text>
</comment>
<accession>A0A1G8P000</accession>
<dbReference type="PROSITE" id="PS50885">
    <property type="entry name" value="HAMP"/>
    <property type="match status" value="2"/>
</dbReference>
<dbReference type="Pfam" id="PF18947">
    <property type="entry name" value="HAMP_2"/>
    <property type="match status" value="3"/>
</dbReference>